<dbReference type="InterPro" id="IPR008780">
    <property type="entry name" value="Plasmodium_Vir"/>
</dbReference>
<dbReference type="VEuPathDB" id="PlasmoDB:PVW1_060031700"/>
<keyword evidence="1" id="KW-1133">Transmembrane helix</keyword>
<evidence type="ECO:0000256" key="1">
    <source>
        <dbReference type="SAM" id="Phobius"/>
    </source>
</evidence>
<accession>A0A564ZQC2</accession>
<sequence length="339" mass="39542">MSEPNIDYYVGDDKDKIKELLKTATLYKLYNTLEQELENIPDKITCNEQCGAKLNGGSSEVSELLKLCKVICNIFLNVIDNNGFYKGSSCSSSYIYMNIWLYEHVEKIKAQNDQINNFYEALYSIWQRRKSVLERCPIINFNKNKNGFLDMKYLCEFLDIYYDIKDKISGNYNLDDQLYCKYIKKFFQYYNEIKVNCNTTPKPIFCTMIDKIKTTFTTTDYIKTIYDKCKYEATSCNNNIVATSDIPCLKDISIIPAGSGDKKYILKIINTASLSVIPVFVLLLILYKFTPLGVYIRSRIGRKKNIHNHVGQENYDLLKYTSNVEEISPDNRRYNVMYQ</sequence>
<name>A0A564ZQC2_PLAVI</name>
<keyword evidence="1" id="KW-0812">Transmembrane</keyword>
<proteinExistence type="predicted"/>
<gene>
    <name evidence="2" type="ORF">PVP01_0500900</name>
</gene>
<dbReference type="VEuPathDB" id="PlasmoDB:PVPAM_040005800"/>
<dbReference type="VEuPathDB" id="PlasmoDB:PVP01_0500900"/>
<dbReference type="OrthoDB" id="10395836at2759"/>
<feature type="transmembrane region" description="Helical" evidence="1">
    <location>
        <begin position="272"/>
        <end position="296"/>
    </location>
</feature>
<evidence type="ECO:0000313" key="3">
    <source>
        <dbReference type="Proteomes" id="UP000220605"/>
    </source>
</evidence>
<dbReference type="AlphaFoldDB" id="A0A564ZQC2"/>
<dbReference type="Pfam" id="PF05795">
    <property type="entry name" value="Plasmodium_Vir"/>
    <property type="match status" value="1"/>
</dbReference>
<dbReference type="Proteomes" id="UP000220605">
    <property type="component" value="Chromosome 5"/>
</dbReference>
<protein>
    <submittedName>
        <fullName evidence="2">VIR protein</fullName>
    </submittedName>
</protein>
<organism evidence="2 3">
    <name type="scientific">Plasmodium vivax</name>
    <name type="common">malaria parasite P. vivax</name>
    <dbReference type="NCBI Taxonomy" id="5855"/>
    <lineage>
        <taxon>Eukaryota</taxon>
        <taxon>Sar</taxon>
        <taxon>Alveolata</taxon>
        <taxon>Apicomplexa</taxon>
        <taxon>Aconoidasida</taxon>
        <taxon>Haemosporida</taxon>
        <taxon>Plasmodiidae</taxon>
        <taxon>Plasmodium</taxon>
        <taxon>Plasmodium (Plasmodium)</taxon>
    </lineage>
</organism>
<reference evidence="3" key="1">
    <citation type="submission" date="2016-07" db="EMBL/GenBank/DDBJ databases">
        <authorList>
            <consortium name="Pathogen Informatics"/>
        </authorList>
    </citation>
    <scope>NUCLEOTIDE SEQUENCE [LARGE SCALE GENOMIC DNA]</scope>
</reference>
<keyword evidence="1" id="KW-0472">Membrane</keyword>
<evidence type="ECO:0000313" key="2">
    <source>
        <dbReference type="EMBL" id="VUZ93904.1"/>
    </source>
</evidence>
<dbReference type="EMBL" id="LT635616">
    <property type="protein sequence ID" value="VUZ93904.1"/>
    <property type="molecule type" value="Genomic_DNA"/>
</dbReference>